<evidence type="ECO:0000313" key="1">
    <source>
        <dbReference type="EMBL" id="KAH9423115.1"/>
    </source>
</evidence>
<organism evidence="1 2">
    <name type="scientific">Dermatophagoides pteronyssinus</name>
    <name type="common">European house dust mite</name>
    <dbReference type="NCBI Taxonomy" id="6956"/>
    <lineage>
        <taxon>Eukaryota</taxon>
        <taxon>Metazoa</taxon>
        <taxon>Ecdysozoa</taxon>
        <taxon>Arthropoda</taxon>
        <taxon>Chelicerata</taxon>
        <taxon>Arachnida</taxon>
        <taxon>Acari</taxon>
        <taxon>Acariformes</taxon>
        <taxon>Sarcoptiformes</taxon>
        <taxon>Astigmata</taxon>
        <taxon>Psoroptidia</taxon>
        <taxon>Analgoidea</taxon>
        <taxon>Pyroglyphidae</taxon>
        <taxon>Dermatophagoidinae</taxon>
        <taxon>Dermatophagoides</taxon>
    </lineage>
</organism>
<proteinExistence type="predicted"/>
<dbReference type="Proteomes" id="UP000887458">
    <property type="component" value="Unassembled WGS sequence"/>
</dbReference>
<keyword evidence="2" id="KW-1185">Reference proteome</keyword>
<evidence type="ECO:0000313" key="2">
    <source>
        <dbReference type="Proteomes" id="UP000887458"/>
    </source>
</evidence>
<reference evidence="1 2" key="2">
    <citation type="journal article" date="2022" name="Mol. Biol. Evol.">
        <title>Comparative Genomics Reveals Insights into the Divergent Evolution of Astigmatic Mites and Household Pest Adaptations.</title>
        <authorList>
            <person name="Xiong Q."/>
            <person name="Wan A.T."/>
            <person name="Liu X."/>
            <person name="Fung C.S."/>
            <person name="Xiao X."/>
            <person name="Malainual N."/>
            <person name="Hou J."/>
            <person name="Wang L."/>
            <person name="Wang M."/>
            <person name="Yang K.Y."/>
            <person name="Cui Y."/>
            <person name="Leung E.L."/>
            <person name="Nong W."/>
            <person name="Shin S.K."/>
            <person name="Au S.W."/>
            <person name="Jeong K.Y."/>
            <person name="Chew F.T."/>
            <person name="Hui J.H."/>
            <person name="Leung T.F."/>
            <person name="Tungtrongchitr A."/>
            <person name="Zhong N."/>
            <person name="Liu Z."/>
            <person name="Tsui S.K."/>
        </authorList>
    </citation>
    <scope>NUCLEOTIDE SEQUENCE [LARGE SCALE GENOMIC DNA]</scope>
    <source>
        <strain evidence="1">Derp</strain>
    </source>
</reference>
<sequence>MSLFIIVISNQNYGQIFYDDQKGYPLDIFHDFEKNIGVSYLISIIVNVVEDQVFMIKVGDLVLNLD</sequence>
<protein>
    <submittedName>
        <fullName evidence="1">Uncharacterized protein</fullName>
    </submittedName>
</protein>
<reference evidence="1 2" key="1">
    <citation type="journal article" date="2018" name="J. Allergy Clin. Immunol.">
        <title>High-quality assembly of Dermatophagoides pteronyssinus genome and transcriptome reveals a wide range of novel allergens.</title>
        <authorList>
            <person name="Liu X.Y."/>
            <person name="Yang K.Y."/>
            <person name="Wang M.Q."/>
            <person name="Kwok J.S."/>
            <person name="Zeng X."/>
            <person name="Yang Z."/>
            <person name="Xiao X.J."/>
            <person name="Lau C.P."/>
            <person name="Li Y."/>
            <person name="Huang Z.M."/>
            <person name="Ba J.G."/>
            <person name="Yim A.K."/>
            <person name="Ouyang C.Y."/>
            <person name="Ngai S.M."/>
            <person name="Chan T.F."/>
            <person name="Leung E.L."/>
            <person name="Liu L."/>
            <person name="Liu Z.G."/>
            <person name="Tsui S.K."/>
        </authorList>
    </citation>
    <scope>NUCLEOTIDE SEQUENCE [LARGE SCALE GENOMIC DNA]</scope>
    <source>
        <strain evidence="1">Derp</strain>
    </source>
</reference>
<comment type="caution">
    <text evidence="1">The sequence shown here is derived from an EMBL/GenBank/DDBJ whole genome shotgun (WGS) entry which is preliminary data.</text>
</comment>
<dbReference type="EMBL" id="NJHN03000034">
    <property type="protein sequence ID" value="KAH9423115.1"/>
    <property type="molecule type" value="Genomic_DNA"/>
</dbReference>
<gene>
    <name evidence="1" type="ORF">DERP_007709</name>
</gene>
<name>A0ABQ8JL86_DERPT</name>
<accession>A0ABQ8JL86</accession>